<accession>A0A645EGP2</accession>
<protein>
    <submittedName>
        <fullName evidence="1">Uncharacterized protein</fullName>
    </submittedName>
</protein>
<proteinExistence type="predicted"/>
<reference evidence="1" key="1">
    <citation type="submission" date="2019-08" db="EMBL/GenBank/DDBJ databases">
        <authorList>
            <person name="Kucharzyk K."/>
            <person name="Murdoch R.W."/>
            <person name="Higgins S."/>
            <person name="Loffler F."/>
        </authorList>
    </citation>
    <scope>NUCLEOTIDE SEQUENCE</scope>
</reference>
<comment type="caution">
    <text evidence="1">The sequence shown here is derived from an EMBL/GenBank/DDBJ whole genome shotgun (WGS) entry which is preliminary data.</text>
</comment>
<organism evidence="1">
    <name type="scientific">bioreactor metagenome</name>
    <dbReference type="NCBI Taxonomy" id="1076179"/>
    <lineage>
        <taxon>unclassified sequences</taxon>
        <taxon>metagenomes</taxon>
        <taxon>ecological metagenomes</taxon>
    </lineage>
</organism>
<sequence>MGKETQTPKKGIARLLEIAAIKKPLVITSAVLSALASVASFIPSQVRARRPIQF</sequence>
<dbReference type="EMBL" id="VSSQ01045981">
    <property type="protein sequence ID" value="MPM99923.1"/>
    <property type="molecule type" value="Genomic_DNA"/>
</dbReference>
<gene>
    <name evidence="1" type="ORF">SDC9_147118</name>
</gene>
<dbReference type="AlphaFoldDB" id="A0A645EGP2"/>
<name>A0A645EGP2_9ZZZZ</name>
<evidence type="ECO:0000313" key="1">
    <source>
        <dbReference type="EMBL" id="MPM99923.1"/>
    </source>
</evidence>